<dbReference type="CTD" id="20243002"/>
<organism evidence="3 4">
    <name type="scientific">Lottia gigantea</name>
    <name type="common">Giant owl limpet</name>
    <dbReference type="NCBI Taxonomy" id="225164"/>
    <lineage>
        <taxon>Eukaryota</taxon>
        <taxon>Metazoa</taxon>
        <taxon>Spiralia</taxon>
        <taxon>Lophotrochozoa</taxon>
        <taxon>Mollusca</taxon>
        <taxon>Gastropoda</taxon>
        <taxon>Patellogastropoda</taxon>
        <taxon>Lottioidea</taxon>
        <taxon>Lottiidae</taxon>
        <taxon>Lottia</taxon>
    </lineage>
</organism>
<dbReference type="RefSeq" id="XP_009053436.1">
    <property type="nucleotide sequence ID" value="XM_009055188.1"/>
</dbReference>
<proteinExistence type="predicted"/>
<evidence type="ECO:0000259" key="2">
    <source>
        <dbReference type="PROSITE" id="PS50041"/>
    </source>
</evidence>
<dbReference type="InterPro" id="IPR001304">
    <property type="entry name" value="C-type_lectin-like"/>
</dbReference>
<dbReference type="PANTHER" id="PTHR22803">
    <property type="entry name" value="MANNOSE, PHOSPHOLIPASE, LECTIN RECEPTOR RELATED"/>
    <property type="match status" value="1"/>
</dbReference>
<evidence type="ECO:0000256" key="1">
    <source>
        <dbReference type="SAM" id="SignalP"/>
    </source>
</evidence>
<dbReference type="PROSITE" id="PS51257">
    <property type="entry name" value="PROKAR_LIPOPROTEIN"/>
    <property type="match status" value="1"/>
</dbReference>
<dbReference type="Proteomes" id="UP000030746">
    <property type="component" value="Unassembled WGS sequence"/>
</dbReference>
<dbReference type="InterPro" id="IPR016187">
    <property type="entry name" value="CTDL_fold"/>
</dbReference>
<feature type="signal peptide" evidence="1">
    <location>
        <begin position="1"/>
        <end position="18"/>
    </location>
</feature>
<protein>
    <recommendedName>
        <fullName evidence="2">C-type lectin domain-containing protein</fullName>
    </recommendedName>
</protein>
<dbReference type="KEGG" id="lgi:LOTGIDRAFT_175061"/>
<dbReference type="SUPFAM" id="SSF56436">
    <property type="entry name" value="C-type lectin-like"/>
    <property type="match status" value="1"/>
</dbReference>
<dbReference type="InterPro" id="IPR050111">
    <property type="entry name" value="C-type_lectin/snaclec_domain"/>
</dbReference>
<dbReference type="PROSITE" id="PS50041">
    <property type="entry name" value="C_TYPE_LECTIN_2"/>
    <property type="match status" value="1"/>
</dbReference>
<feature type="chain" id="PRO_5004716628" description="C-type lectin domain-containing protein" evidence="1">
    <location>
        <begin position="19"/>
        <end position="147"/>
    </location>
</feature>
<gene>
    <name evidence="3" type="ORF">LOTGIDRAFT_175061</name>
</gene>
<dbReference type="HOGENOM" id="CLU_049894_10_0_1"/>
<dbReference type="OMA" id="EENIWIW"/>
<evidence type="ECO:0000313" key="3">
    <source>
        <dbReference type="EMBL" id="ESO95872.1"/>
    </source>
</evidence>
<dbReference type="Pfam" id="PF00059">
    <property type="entry name" value="Lectin_C"/>
    <property type="match status" value="1"/>
</dbReference>
<dbReference type="OrthoDB" id="6141373at2759"/>
<evidence type="ECO:0000313" key="4">
    <source>
        <dbReference type="Proteomes" id="UP000030746"/>
    </source>
</evidence>
<dbReference type="GeneID" id="20243002"/>
<reference evidence="3 4" key="1">
    <citation type="journal article" date="2013" name="Nature">
        <title>Insights into bilaterian evolution from three spiralian genomes.</title>
        <authorList>
            <person name="Simakov O."/>
            <person name="Marletaz F."/>
            <person name="Cho S.J."/>
            <person name="Edsinger-Gonzales E."/>
            <person name="Havlak P."/>
            <person name="Hellsten U."/>
            <person name="Kuo D.H."/>
            <person name="Larsson T."/>
            <person name="Lv J."/>
            <person name="Arendt D."/>
            <person name="Savage R."/>
            <person name="Osoegawa K."/>
            <person name="de Jong P."/>
            <person name="Grimwood J."/>
            <person name="Chapman J.A."/>
            <person name="Shapiro H."/>
            <person name="Aerts A."/>
            <person name="Otillar R.P."/>
            <person name="Terry A.Y."/>
            <person name="Boore J.L."/>
            <person name="Grigoriev I.V."/>
            <person name="Lindberg D.R."/>
            <person name="Seaver E.C."/>
            <person name="Weisblat D.A."/>
            <person name="Putnam N.H."/>
            <person name="Rokhsar D.S."/>
        </authorList>
    </citation>
    <scope>NUCLEOTIDE SEQUENCE [LARGE SCALE GENOMIC DNA]</scope>
</reference>
<sequence length="147" mass="16713">MTSLKFVVVFLVLQVVYSCPNGYHQHDGSCYAVVPIATTWPNAVTYCKAIGGYLSVVDGAVERNYLKQYINNKYGSQFKYYWIGGLNYVDGSWVWAGSVRTIDPLMWYPGEPSGRPGERCLMMVQKDNYLFGDLECDAKYPFVCEVR</sequence>
<dbReference type="Gene3D" id="3.10.100.10">
    <property type="entry name" value="Mannose-Binding Protein A, subunit A"/>
    <property type="match status" value="1"/>
</dbReference>
<dbReference type="EMBL" id="KB201596">
    <property type="protein sequence ID" value="ESO95872.1"/>
    <property type="molecule type" value="Genomic_DNA"/>
</dbReference>
<feature type="domain" description="C-type lectin" evidence="2">
    <location>
        <begin position="26"/>
        <end position="145"/>
    </location>
</feature>
<dbReference type="InterPro" id="IPR016186">
    <property type="entry name" value="C-type_lectin-like/link_sf"/>
</dbReference>
<dbReference type="AlphaFoldDB" id="V4AG71"/>
<accession>V4AG71</accession>
<keyword evidence="4" id="KW-1185">Reference proteome</keyword>
<name>V4AG71_LOTGI</name>
<dbReference type="CDD" id="cd00037">
    <property type="entry name" value="CLECT"/>
    <property type="match status" value="1"/>
</dbReference>
<keyword evidence="1" id="KW-0732">Signal</keyword>
<dbReference type="SMART" id="SM00034">
    <property type="entry name" value="CLECT"/>
    <property type="match status" value="1"/>
</dbReference>